<evidence type="ECO:0000256" key="2">
    <source>
        <dbReference type="ARBA" id="ARBA00022448"/>
    </source>
</evidence>
<gene>
    <name evidence="9" type="ORF">JCR33_04670</name>
</gene>
<dbReference type="RefSeq" id="WP_198880869.1">
    <property type="nucleotide sequence ID" value="NZ_JAEKJA010000003.1"/>
</dbReference>
<evidence type="ECO:0000256" key="4">
    <source>
        <dbReference type="ARBA" id="ARBA00022692"/>
    </source>
</evidence>
<evidence type="ECO:0000256" key="7">
    <source>
        <dbReference type="RuleBase" id="RU363032"/>
    </source>
</evidence>
<comment type="subcellular location">
    <subcellularLocation>
        <location evidence="1 7">Cell membrane</location>
        <topology evidence="1 7">Multi-pass membrane protein</topology>
    </subcellularLocation>
</comment>
<evidence type="ECO:0000256" key="5">
    <source>
        <dbReference type="ARBA" id="ARBA00022989"/>
    </source>
</evidence>
<dbReference type="InterPro" id="IPR035906">
    <property type="entry name" value="MetI-like_sf"/>
</dbReference>
<dbReference type="InterPro" id="IPR000515">
    <property type="entry name" value="MetI-like"/>
</dbReference>
<dbReference type="SUPFAM" id="SSF161098">
    <property type="entry name" value="MetI-like"/>
    <property type="match status" value="1"/>
</dbReference>
<evidence type="ECO:0000259" key="8">
    <source>
        <dbReference type="PROSITE" id="PS50928"/>
    </source>
</evidence>
<dbReference type="PANTHER" id="PTHR43386">
    <property type="entry name" value="OLIGOPEPTIDE TRANSPORT SYSTEM PERMEASE PROTEIN APPC"/>
    <property type="match status" value="1"/>
</dbReference>
<sequence>MRLWIGGGATAFLAGLALIAAWWTPYPVGTIAIAERFQPPSAEHLLGTDHYGRDIVSMLMAGASTSLGVAALAVAIGVAFGVPLGLLAASGGRWVDAVVMRSADLAFAFPALIVAVILTTLLGASAMNAAIAVGIFNVPVFARLAAAGGRRVLALDFIDAARLSGKGRARIALEHVAPNIAPVVLTQAATQFAIAILAEAGLSYVGLGAQPPTVSWGRMLNEAQTMIAIAPQLAVWPGLAIVAAVLAITTFAEGLRARLDPRFARAVVVD</sequence>
<dbReference type="GO" id="GO:0005886">
    <property type="term" value="C:plasma membrane"/>
    <property type="evidence" value="ECO:0007669"/>
    <property type="project" value="UniProtKB-SubCell"/>
</dbReference>
<keyword evidence="2 7" id="KW-0813">Transport</keyword>
<feature type="transmembrane region" description="Helical" evidence="7">
    <location>
        <begin position="107"/>
        <end position="136"/>
    </location>
</feature>
<evidence type="ECO:0000256" key="6">
    <source>
        <dbReference type="ARBA" id="ARBA00023136"/>
    </source>
</evidence>
<reference evidence="9" key="1">
    <citation type="submission" date="2020-12" db="EMBL/GenBank/DDBJ databases">
        <title>Bacterial taxonomy.</title>
        <authorList>
            <person name="Pan X."/>
        </authorList>
    </citation>
    <scope>NUCLEOTIDE SEQUENCE</scope>
    <source>
        <strain evidence="9">B2012</strain>
    </source>
</reference>
<feature type="transmembrane region" description="Helical" evidence="7">
    <location>
        <begin position="234"/>
        <end position="255"/>
    </location>
</feature>
<dbReference type="CDD" id="cd06261">
    <property type="entry name" value="TM_PBP2"/>
    <property type="match status" value="1"/>
</dbReference>
<evidence type="ECO:0000256" key="1">
    <source>
        <dbReference type="ARBA" id="ARBA00004651"/>
    </source>
</evidence>
<evidence type="ECO:0000313" key="10">
    <source>
        <dbReference type="Proteomes" id="UP000609531"/>
    </source>
</evidence>
<dbReference type="EMBL" id="JAEKJA010000003">
    <property type="protein sequence ID" value="MBJ3774968.1"/>
    <property type="molecule type" value="Genomic_DNA"/>
</dbReference>
<keyword evidence="6 7" id="KW-0472">Membrane</keyword>
<keyword evidence="10" id="KW-1185">Reference proteome</keyword>
<dbReference type="PROSITE" id="PS50928">
    <property type="entry name" value="ABC_TM1"/>
    <property type="match status" value="1"/>
</dbReference>
<protein>
    <submittedName>
        <fullName evidence="9">ABC transporter permease</fullName>
    </submittedName>
</protein>
<feature type="transmembrane region" description="Helical" evidence="7">
    <location>
        <begin position="58"/>
        <end position="86"/>
    </location>
</feature>
<proteinExistence type="inferred from homology"/>
<evidence type="ECO:0000313" key="9">
    <source>
        <dbReference type="EMBL" id="MBJ3774968.1"/>
    </source>
</evidence>
<feature type="domain" description="ABC transmembrane type-1" evidence="8">
    <location>
        <begin position="63"/>
        <end position="252"/>
    </location>
</feature>
<name>A0A934IMA1_9HYPH</name>
<dbReference type="PANTHER" id="PTHR43386:SF25">
    <property type="entry name" value="PEPTIDE ABC TRANSPORTER PERMEASE PROTEIN"/>
    <property type="match status" value="1"/>
</dbReference>
<dbReference type="GO" id="GO:0055085">
    <property type="term" value="P:transmembrane transport"/>
    <property type="evidence" value="ECO:0007669"/>
    <property type="project" value="InterPro"/>
</dbReference>
<dbReference type="Proteomes" id="UP000609531">
    <property type="component" value="Unassembled WGS sequence"/>
</dbReference>
<keyword evidence="5 7" id="KW-1133">Transmembrane helix</keyword>
<dbReference type="Gene3D" id="1.10.3720.10">
    <property type="entry name" value="MetI-like"/>
    <property type="match status" value="1"/>
</dbReference>
<accession>A0A934IMA1</accession>
<keyword evidence="3" id="KW-1003">Cell membrane</keyword>
<organism evidence="9 10">
    <name type="scientific">Acuticoccus mangrovi</name>
    <dbReference type="NCBI Taxonomy" id="2796142"/>
    <lineage>
        <taxon>Bacteria</taxon>
        <taxon>Pseudomonadati</taxon>
        <taxon>Pseudomonadota</taxon>
        <taxon>Alphaproteobacteria</taxon>
        <taxon>Hyphomicrobiales</taxon>
        <taxon>Amorphaceae</taxon>
        <taxon>Acuticoccus</taxon>
    </lineage>
</organism>
<keyword evidence="4 7" id="KW-0812">Transmembrane</keyword>
<comment type="similarity">
    <text evidence="7">Belongs to the binding-protein-dependent transport system permease family.</text>
</comment>
<dbReference type="InterPro" id="IPR050366">
    <property type="entry name" value="BP-dependent_transpt_permease"/>
</dbReference>
<evidence type="ECO:0000256" key="3">
    <source>
        <dbReference type="ARBA" id="ARBA00022475"/>
    </source>
</evidence>
<dbReference type="Pfam" id="PF00528">
    <property type="entry name" value="BPD_transp_1"/>
    <property type="match status" value="1"/>
</dbReference>
<comment type="caution">
    <text evidence="9">The sequence shown here is derived from an EMBL/GenBank/DDBJ whole genome shotgun (WGS) entry which is preliminary data.</text>
</comment>
<dbReference type="AlphaFoldDB" id="A0A934IMA1"/>